<dbReference type="PANTHER" id="PTHR34582:SF6">
    <property type="entry name" value="UPF0702 TRANSMEMBRANE PROTEIN YCAP"/>
    <property type="match status" value="1"/>
</dbReference>
<evidence type="ECO:0000256" key="2">
    <source>
        <dbReference type="ARBA" id="ARBA00006448"/>
    </source>
</evidence>
<sequence length="220" mass="24794">MSIVFVRTVILYAAVVIAVRVMGKKQIGELQPSELVVAILISEVAAIPMQSTNIPLLYGIIPIFTLVSCEIIVSFVTLKSPRLRALVTGHPSIVIANGQINQQMMHRLRFTIDDLYEELHNKDITHLEYVSYAILETNGKLTVFPVADYDQKKTQDRGFEQILVKDGVVNRTMLQHLNLDEGFVRGHLDKKKKHDVSDVFLMTIDGTNAIRVILKEEKAK</sequence>
<comment type="similarity">
    <text evidence="2">Belongs to the UPF0702 family.</text>
</comment>
<keyword evidence="10" id="KW-1185">Reference proteome</keyword>
<dbReference type="GO" id="GO:0005886">
    <property type="term" value="C:plasma membrane"/>
    <property type="evidence" value="ECO:0007669"/>
    <property type="project" value="UniProtKB-SubCell"/>
</dbReference>
<protein>
    <submittedName>
        <fullName evidence="9">DUF421 domain-containing protein</fullName>
    </submittedName>
</protein>
<dbReference type="InterPro" id="IPR023090">
    <property type="entry name" value="UPF0702_alpha/beta_dom_sf"/>
</dbReference>
<dbReference type="Proteomes" id="UP000620366">
    <property type="component" value="Unassembled WGS sequence"/>
</dbReference>
<keyword evidence="3" id="KW-1003">Cell membrane</keyword>
<accession>A0A926HU62</accession>
<evidence type="ECO:0000256" key="1">
    <source>
        <dbReference type="ARBA" id="ARBA00004651"/>
    </source>
</evidence>
<reference evidence="9" key="1">
    <citation type="submission" date="2020-08" db="EMBL/GenBank/DDBJ databases">
        <title>Genome public.</title>
        <authorList>
            <person name="Liu C."/>
            <person name="Sun Q."/>
        </authorList>
    </citation>
    <scope>NUCLEOTIDE SEQUENCE</scope>
    <source>
        <strain evidence="9">BX7</strain>
    </source>
</reference>
<keyword evidence="4 7" id="KW-0812">Transmembrane</keyword>
<evidence type="ECO:0000256" key="5">
    <source>
        <dbReference type="ARBA" id="ARBA00022989"/>
    </source>
</evidence>
<keyword evidence="6 7" id="KW-0472">Membrane</keyword>
<dbReference type="Pfam" id="PF04239">
    <property type="entry name" value="DUF421"/>
    <property type="match status" value="1"/>
</dbReference>
<feature type="transmembrane region" description="Helical" evidence="7">
    <location>
        <begin position="57"/>
        <end position="78"/>
    </location>
</feature>
<organism evidence="9 10">
    <name type="scientific">Feifania hominis</name>
    <dbReference type="NCBI Taxonomy" id="2763660"/>
    <lineage>
        <taxon>Bacteria</taxon>
        <taxon>Bacillati</taxon>
        <taxon>Bacillota</taxon>
        <taxon>Clostridia</taxon>
        <taxon>Eubacteriales</taxon>
        <taxon>Feifaniaceae</taxon>
        <taxon>Feifania</taxon>
    </lineage>
</organism>
<evidence type="ECO:0000256" key="7">
    <source>
        <dbReference type="SAM" id="Phobius"/>
    </source>
</evidence>
<dbReference type="RefSeq" id="WP_249299347.1">
    <property type="nucleotide sequence ID" value="NZ_JACRSP010000001.1"/>
</dbReference>
<evidence type="ECO:0000313" key="10">
    <source>
        <dbReference type="Proteomes" id="UP000620366"/>
    </source>
</evidence>
<comment type="caution">
    <text evidence="9">The sequence shown here is derived from an EMBL/GenBank/DDBJ whole genome shotgun (WGS) entry which is preliminary data.</text>
</comment>
<evidence type="ECO:0000313" key="9">
    <source>
        <dbReference type="EMBL" id="MBC8535610.1"/>
    </source>
</evidence>
<dbReference type="EMBL" id="JACRSP010000001">
    <property type="protein sequence ID" value="MBC8535610.1"/>
    <property type="molecule type" value="Genomic_DNA"/>
</dbReference>
<evidence type="ECO:0000256" key="3">
    <source>
        <dbReference type="ARBA" id="ARBA00022475"/>
    </source>
</evidence>
<name>A0A926HU62_9FIRM</name>
<dbReference type="InterPro" id="IPR007353">
    <property type="entry name" value="DUF421"/>
</dbReference>
<gene>
    <name evidence="9" type="ORF">H8695_02745</name>
</gene>
<feature type="domain" description="YetF C-terminal" evidence="8">
    <location>
        <begin position="79"/>
        <end position="204"/>
    </location>
</feature>
<evidence type="ECO:0000256" key="6">
    <source>
        <dbReference type="ARBA" id="ARBA00023136"/>
    </source>
</evidence>
<keyword evidence="5 7" id="KW-1133">Transmembrane helix</keyword>
<proteinExistence type="inferred from homology"/>
<dbReference type="PANTHER" id="PTHR34582">
    <property type="entry name" value="UPF0702 TRANSMEMBRANE PROTEIN YCAP"/>
    <property type="match status" value="1"/>
</dbReference>
<dbReference type="Gene3D" id="3.30.240.20">
    <property type="entry name" value="bsu07140 like domains"/>
    <property type="match status" value="2"/>
</dbReference>
<dbReference type="AlphaFoldDB" id="A0A926HU62"/>
<feature type="transmembrane region" description="Helical" evidence="7">
    <location>
        <begin position="6"/>
        <end position="23"/>
    </location>
</feature>
<comment type="subcellular location">
    <subcellularLocation>
        <location evidence="1">Cell membrane</location>
        <topology evidence="1">Multi-pass membrane protein</topology>
    </subcellularLocation>
</comment>
<evidence type="ECO:0000259" key="8">
    <source>
        <dbReference type="Pfam" id="PF04239"/>
    </source>
</evidence>
<evidence type="ECO:0000256" key="4">
    <source>
        <dbReference type="ARBA" id="ARBA00022692"/>
    </source>
</evidence>